<protein>
    <submittedName>
        <fullName evidence="1">Carbon monoxide dehydrogenase subunit G</fullName>
    </submittedName>
</protein>
<gene>
    <name evidence="1" type="ORF">SAMN04488561_2373</name>
</gene>
<dbReference type="InterPro" id="IPR010419">
    <property type="entry name" value="CO_DH_gsu"/>
</dbReference>
<reference evidence="2" key="1">
    <citation type="submission" date="2016-10" db="EMBL/GenBank/DDBJ databases">
        <authorList>
            <person name="Varghese N."/>
            <person name="Submissions S."/>
        </authorList>
    </citation>
    <scope>NUCLEOTIDE SEQUENCE [LARGE SCALE GENOMIC DNA]</scope>
    <source>
        <strain evidence="2">DSM 45237</strain>
    </source>
</reference>
<dbReference type="InterPro" id="IPR023393">
    <property type="entry name" value="START-like_dom_sf"/>
</dbReference>
<dbReference type="RefSeq" id="WP_069112686.1">
    <property type="nucleotide sequence ID" value="NZ_FNUC01000003.1"/>
</dbReference>
<dbReference type="Pfam" id="PF06240">
    <property type="entry name" value="COXG"/>
    <property type="match status" value="1"/>
</dbReference>
<dbReference type="OrthoDB" id="9808623at2"/>
<sequence length="212" mass="22232">MEIENTFTVPVPVDEAWRVLLDVERVAPCMPGATLDSVDGDEFSGRVKAKVGPVSLSYKGRARIESADDESYTAVIAARGKDAHGNGTAAATVTMHLTDDAGAARVDLLTELDITGRPAQLGRGVMSDVANAIIGQFATALARQLAATPPASPGQQPADDPAPVRAATRVPAPVLDDTVPEAIDVLGIAGRSVLRRLGAALARFVRRLFRRS</sequence>
<evidence type="ECO:0000313" key="2">
    <source>
        <dbReference type="Proteomes" id="UP000181980"/>
    </source>
</evidence>
<dbReference type="STRING" id="561176.SAMN04488561_2373"/>
<dbReference type="PANTHER" id="PTHR38588:SF1">
    <property type="entry name" value="BLL0334 PROTEIN"/>
    <property type="match status" value="1"/>
</dbReference>
<name>A0A1H5L4B4_9ACTN</name>
<dbReference type="Gene3D" id="3.30.530.20">
    <property type="match status" value="1"/>
</dbReference>
<evidence type="ECO:0000313" key="1">
    <source>
        <dbReference type="EMBL" id="SEE71161.1"/>
    </source>
</evidence>
<keyword evidence="2" id="KW-1185">Reference proteome</keyword>
<organism evidence="1 2">
    <name type="scientific">Jiangella alba</name>
    <dbReference type="NCBI Taxonomy" id="561176"/>
    <lineage>
        <taxon>Bacteria</taxon>
        <taxon>Bacillati</taxon>
        <taxon>Actinomycetota</taxon>
        <taxon>Actinomycetes</taxon>
        <taxon>Jiangellales</taxon>
        <taxon>Jiangellaceae</taxon>
        <taxon>Jiangella</taxon>
    </lineage>
</organism>
<dbReference type="AlphaFoldDB" id="A0A1H5L4B4"/>
<dbReference type="SUPFAM" id="SSF55961">
    <property type="entry name" value="Bet v1-like"/>
    <property type="match status" value="1"/>
</dbReference>
<proteinExistence type="predicted"/>
<dbReference type="Proteomes" id="UP000181980">
    <property type="component" value="Unassembled WGS sequence"/>
</dbReference>
<dbReference type="CDD" id="cd07823">
    <property type="entry name" value="SRPBCC_5"/>
    <property type="match status" value="1"/>
</dbReference>
<dbReference type="PANTHER" id="PTHR38588">
    <property type="entry name" value="BLL0334 PROTEIN"/>
    <property type="match status" value="1"/>
</dbReference>
<accession>A0A1H5L4B4</accession>
<dbReference type="EMBL" id="FNUC01000003">
    <property type="protein sequence ID" value="SEE71161.1"/>
    <property type="molecule type" value="Genomic_DNA"/>
</dbReference>